<organism evidence="1 2">
    <name type="scientific">Carnegiea gigantea</name>
    <dbReference type="NCBI Taxonomy" id="171969"/>
    <lineage>
        <taxon>Eukaryota</taxon>
        <taxon>Viridiplantae</taxon>
        <taxon>Streptophyta</taxon>
        <taxon>Embryophyta</taxon>
        <taxon>Tracheophyta</taxon>
        <taxon>Spermatophyta</taxon>
        <taxon>Magnoliopsida</taxon>
        <taxon>eudicotyledons</taxon>
        <taxon>Gunneridae</taxon>
        <taxon>Pentapetalae</taxon>
        <taxon>Caryophyllales</taxon>
        <taxon>Cactineae</taxon>
        <taxon>Cactaceae</taxon>
        <taxon>Cactoideae</taxon>
        <taxon>Echinocereeae</taxon>
        <taxon>Carnegiea</taxon>
    </lineage>
</organism>
<sequence length="163" mass="19762">MTQKPQTFELLVLSKPQSLSSYFSKSKFEFITFTHFPEPHPIQTLKHQTAMLFFSQESLFLEVDTLKNRRFYELIILDNKSTQIEHIKDDKGKVHHDDPYAFVVREFKFKFWEKFNFDKRCNLDQVQRYLKHQTKQLIDNPSTPVKKDDFIQFIQRFQEEGYI</sequence>
<evidence type="ECO:0000313" key="1">
    <source>
        <dbReference type="EMBL" id="KAJ8422691.1"/>
    </source>
</evidence>
<dbReference type="AlphaFoldDB" id="A0A9Q1JJP8"/>
<proteinExistence type="predicted"/>
<reference evidence="1" key="1">
    <citation type="submission" date="2022-04" db="EMBL/GenBank/DDBJ databases">
        <title>Carnegiea gigantea Genome sequencing and assembly v2.</title>
        <authorList>
            <person name="Copetti D."/>
            <person name="Sanderson M.J."/>
            <person name="Burquez A."/>
            <person name="Wojciechowski M.F."/>
        </authorList>
    </citation>
    <scope>NUCLEOTIDE SEQUENCE</scope>
    <source>
        <strain evidence="1">SGP5-SGP5p</strain>
        <tissue evidence="1">Aerial part</tissue>
    </source>
</reference>
<gene>
    <name evidence="1" type="ORF">Cgig2_023941</name>
</gene>
<keyword evidence="2" id="KW-1185">Reference proteome</keyword>
<comment type="caution">
    <text evidence="1">The sequence shown here is derived from an EMBL/GenBank/DDBJ whole genome shotgun (WGS) entry which is preliminary data.</text>
</comment>
<dbReference type="EMBL" id="JAKOGI010002178">
    <property type="protein sequence ID" value="KAJ8422691.1"/>
    <property type="molecule type" value="Genomic_DNA"/>
</dbReference>
<evidence type="ECO:0000313" key="2">
    <source>
        <dbReference type="Proteomes" id="UP001153076"/>
    </source>
</evidence>
<accession>A0A9Q1JJP8</accession>
<name>A0A9Q1JJP8_9CARY</name>
<protein>
    <submittedName>
        <fullName evidence="1">Uncharacterized protein</fullName>
    </submittedName>
</protein>
<dbReference type="Proteomes" id="UP001153076">
    <property type="component" value="Unassembled WGS sequence"/>
</dbReference>